<organism evidence="2 3">
    <name type="scientific">Exidia glandulosa HHB12029</name>
    <dbReference type="NCBI Taxonomy" id="1314781"/>
    <lineage>
        <taxon>Eukaryota</taxon>
        <taxon>Fungi</taxon>
        <taxon>Dikarya</taxon>
        <taxon>Basidiomycota</taxon>
        <taxon>Agaricomycotina</taxon>
        <taxon>Agaricomycetes</taxon>
        <taxon>Auriculariales</taxon>
        <taxon>Exidiaceae</taxon>
        <taxon>Exidia</taxon>
    </lineage>
</organism>
<dbReference type="Pfam" id="PF22803">
    <property type="entry name" value="GBD_Y3"/>
    <property type="match status" value="1"/>
</dbReference>
<evidence type="ECO:0000313" key="3">
    <source>
        <dbReference type="Proteomes" id="UP000077266"/>
    </source>
</evidence>
<keyword evidence="3" id="KW-1185">Reference proteome</keyword>
<sequence>MRVLLVSSAVNVVVSSDLIRVITLGLFVRGTRAGCFGGNGQVLDCSAHIDPFCTTQATAFAAGDTLHACYGQEGHRCDLTTQNLGTANASKFNDCVTAMNLMQIQCNGMGGTFQVGSFLYTYDPNSPTCALLD</sequence>
<protein>
    <recommendedName>
        <fullName evidence="1">Glycan binding protein Y3-like domain-containing protein</fullName>
    </recommendedName>
</protein>
<reference evidence="2 3" key="1">
    <citation type="journal article" date="2016" name="Mol. Biol. Evol.">
        <title>Comparative Genomics of Early-Diverging Mushroom-Forming Fungi Provides Insights into the Origins of Lignocellulose Decay Capabilities.</title>
        <authorList>
            <person name="Nagy L.G."/>
            <person name="Riley R."/>
            <person name="Tritt A."/>
            <person name="Adam C."/>
            <person name="Daum C."/>
            <person name="Floudas D."/>
            <person name="Sun H."/>
            <person name="Yadav J.S."/>
            <person name="Pangilinan J."/>
            <person name="Larsson K.H."/>
            <person name="Matsuura K."/>
            <person name="Barry K."/>
            <person name="Labutti K."/>
            <person name="Kuo R."/>
            <person name="Ohm R.A."/>
            <person name="Bhattacharya S.S."/>
            <person name="Shirouzu T."/>
            <person name="Yoshinaga Y."/>
            <person name="Martin F.M."/>
            <person name="Grigoriev I.V."/>
            <person name="Hibbett D.S."/>
        </authorList>
    </citation>
    <scope>NUCLEOTIDE SEQUENCE [LARGE SCALE GENOMIC DNA]</scope>
    <source>
        <strain evidence="2 3">HHB12029</strain>
    </source>
</reference>
<feature type="domain" description="Glycan binding protein Y3-like" evidence="1">
    <location>
        <begin position="44"/>
        <end position="129"/>
    </location>
</feature>
<evidence type="ECO:0000259" key="1">
    <source>
        <dbReference type="Pfam" id="PF22803"/>
    </source>
</evidence>
<dbReference type="Proteomes" id="UP000077266">
    <property type="component" value="Unassembled WGS sequence"/>
</dbReference>
<dbReference type="AlphaFoldDB" id="A0A165EGN3"/>
<name>A0A165EGN3_EXIGL</name>
<dbReference type="InterPro" id="IPR054443">
    <property type="entry name" value="Y3-like_dom"/>
</dbReference>
<accession>A0A165EGN3</accession>
<evidence type="ECO:0000313" key="2">
    <source>
        <dbReference type="EMBL" id="KZV86892.1"/>
    </source>
</evidence>
<dbReference type="EMBL" id="KV426141">
    <property type="protein sequence ID" value="KZV86892.1"/>
    <property type="molecule type" value="Genomic_DNA"/>
</dbReference>
<gene>
    <name evidence="2" type="ORF">EXIGLDRAFT_752546</name>
</gene>
<dbReference type="InParanoid" id="A0A165EGN3"/>
<proteinExistence type="predicted"/>